<dbReference type="EMBL" id="ARYI01000004">
    <property type="protein sequence ID" value="KCZ95315.1"/>
    <property type="molecule type" value="Genomic_DNA"/>
</dbReference>
<evidence type="ECO:0000259" key="12">
    <source>
        <dbReference type="PROSITE" id="PS51194"/>
    </source>
</evidence>
<dbReference type="InterPro" id="IPR027417">
    <property type="entry name" value="P-loop_NTPase"/>
</dbReference>
<feature type="domain" description="Helicase C-terminal" evidence="12">
    <location>
        <begin position="522"/>
        <end position="673"/>
    </location>
</feature>
<evidence type="ECO:0000259" key="13">
    <source>
        <dbReference type="PROSITE" id="PS51198"/>
    </source>
</evidence>
<evidence type="ECO:0000313" key="15">
    <source>
        <dbReference type="Proteomes" id="UP000025061"/>
    </source>
</evidence>
<dbReference type="PATRIC" id="fig|1280951.3.peg.1331"/>
<dbReference type="InterPro" id="IPR014016">
    <property type="entry name" value="UvrD-like_ATP-bd"/>
</dbReference>
<name>A0A059FX66_9PROT</name>
<dbReference type="PROSITE" id="PS51198">
    <property type="entry name" value="UVRD_HELICASE_ATP_BIND"/>
    <property type="match status" value="1"/>
</dbReference>
<comment type="similarity">
    <text evidence="1">Belongs to the helicase family. RecQ subfamily.</text>
</comment>
<dbReference type="SMART" id="SM00490">
    <property type="entry name" value="HELICc"/>
    <property type="match status" value="1"/>
</dbReference>
<evidence type="ECO:0000256" key="9">
    <source>
        <dbReference type="ARBA" id="ARBA00034808"/>
    </source>
</evidence>
<feature type="domain" description="Helicase ATP-binding" evidence="11">
    <location>
        <begin position="319"/>
        <end position="496"/>
    </location>
</feature>
<dbReference type="Pfam" id="PF00270">
    <property type="entry name" value="DEAD"/>
    <property type="match status" value="1"/>
</dbReference>
<dbReference type="InterPro" id="IPR014017">
    <property type="entry name" value="DNA_helicase_UvrD-like_C"/>
</dbReference>
<dbReference type="NCBIfam" id="TIGR00614">
    <property type="entry name" value="recQ_fam"/>
    <property type="match status" value="1"/>
</dbReference>
<evidence type="ECO:0000256" key="8">
    <source>
        <dbReference type="ARBA" id="ARBA00034617"/>
    </source>
</evidence>
<dbReference type="Pfam" id="PF00271">
    <property type="entry name" value="Helicase_C"/>
    <property type="match status" value="1"/>
</dbReference>
<accession>A0A059FX66</accession>
<dbReference type="PROSITE" id="PS51192">
    <property type="entry name" value="HELICASE_ATP_BIND_1"/>
    <property type="match status" value="1"/>
</dbReference>
<dbReference type="InterPro" id="IPR004589">
    <property type="entry name" value="DNA_helicase_ATP-dep_RecQ"/>
</dbReference>
<dbReference type="RefSeq" id="WP_011647524.1">
    <property type="nucleotide sequence ID" value="NZ_ARYI01000004.1"/>
</dbReference>
<dbReference type="GO" id="GO:0005737">
    <property type="term" value="C:cytoplasm"/>
    <property type="evidence" value="ECO:0007669"/>
    <property type="project" value="TreeGrafter"/>
</dbReference>
<comment type="caution">
    <text evidence="14">The sequence shown here is derived from an EMBL/GenBank/DDBJ whole genome shotgun (WGS) entry which is preliminary data.</text>
</comment>
<evidence type="ECO:0000313" key="14">
    <source>
        <dbReference type="EMBL" id="KCZ95315.1"/>
    </source>
</evidence>
<keyword evidence="3 10" id="KW-0378">Hydrolase</keyword>
<keyword evidence="6" id="KW-0238">DNA-binding</keyword>
<keyword evidence="4 10" id="KW-0347">Helicase</keyword>
<proteinExistence type="inferred from homology"/>
<protein>
    <recommendedName>
        <fullName evidence="9">DNA 3'-5' helicase</fullName>
        <ecNumber evidence="9">5.6.2.4</ecNumber>
    </recommendedName>
</protein>
<keyword evidence="15" id="KW-1185">Reference proteome</keyword>
<dbReference type="SMART" id="SM00487">
    <property type="entry name" value="DEXDc"/>
    <property type="match status" value="1"/>
</dbReference>
<dbReference type="InterPro" id="IPR014001">
    <property type="entry name" value="Helicase_ATP-bd"/>
</dbReference>
<evidence type="ECO:0000256" key="7">
    <source>
        <dbReference type="ARBA" id="ARBA00023235"/>
    </source>
</evidence>
<dbReference type="InterPro" id="IPR001650">
    <property type="entry name" value="Helicase_C-like"/>
</dbReference>
<evidence type="ECO:0000256" key="3">
    <source>
        <dbReference type="ARBA" id="ARBA00022801"/>
    </source>
</evidence>
<dbReference type="SUPFAM" id="SSF52540">
    <property type="entry name" value="P-loop containing nucleoside triphosphate hydrolases"/>
    <property type="match status" value="2"/>
</dbReference>
<dbReference type="GO" id="GO:0009378">
    <property type="term" value="F:four-way junction helicase activity"/>
    <property type="evidence" value="ECO:0007669"/>
    <property type="project" value="TreeGrafter"/>
</dbReference>
<sequence>MQVGLDLPGLGDLLRRCVSIDLEVDPNAAKIFAFAAVRHASDIKIAFRSPKSVTDSSLALNRAIDDLEEFVAPDDFLIGHNFLRFDLPQLIAVRPKLSGLTDRVIDTLWLNPLAFPKNPYHRLVKHYQDGRLLAGQLNDPERDARLVFEVLGNQVTALSGIDQTYPDALIAYHFLSTLGEAQAGFDAVFTHIRKAARPDQPRARDAVRKLLVGAACGLKVEQLIDRLSEPARGWPTAYALSWISVAGGESVMPPWVRIQFPEAARIVRDLRDTRCGSSSCSWCAEKNDPKRALKSWFGFEAFRPEPKDAEGVPLQERIVAEAMQGQSVLGILPTGTGKSVCYQVPALSKYEKTGALTVVISPLVALMADQVRGLAEAGVSGCFTINGMLSLPERQAALDAVRLGDAAILLIAPEQLRTPSVRSVLKQREIGYWVIDEAHCISKWGHDFRPDYRYVSRFIGEFSGDEPPAPVISLTATAKPEVVQDIRSHFKTKIDVDLAVLDGGSVRTNLSFRVERTTKATKFADVLQTLRSDLPQEGRSGAIVYCSTRTGTERMADFLKAQSLEAECFHAGLTPETKRDIQERFRSGDLRIIAATNAFGMGIDKPDIRLVIHSDVPGSLENYMQEAGRAGRDRLPATCVLLYAEEDVERQFSLSARSRLEKHEIAALLKAIRRLDQRLQKDGEVVATPGEIIKEEEDREFMRDSATDDTRVKTAVAWLEEAGLLTREHNRTHVYPSSLKIRSVEEARAIIGNANITERRRAQLLRIVGHLVDAEPDAGVSTDELSSVSGLAASELRKALIDLETLGIAANDTALTAYVTVGVAETSMQKFQQALQLEKDFIQEMEEVGADDADGTKLTLHISGVCQRLRDQGYASVRPDVLQRMLKSIAEDGRDDSGGQGSLRLRKPNRSTITLELQRSWRAIREIADLRRRGAELILSALIGAVPPRTRGKDIQVATTVGKLSAALSSDVLLASSVSNISKLLDRSLLWLHEQEIITLGRGLTIFRPAMTLQLSPGTQAFTKRHFDPLADHYTEQTTQTHVMAVFAEQGLISMNRALSLSHDYFSLERDVFLRRWLPNRSADLRRQTMPASWQKIVGSLGNRVQMDIVSDERDQTNVLVLAGPGSGKTKVLVHRIAFLIRVRREDPKGILVLAYNRHAAQEILVRLRALIGEDAAGVNISTCHAFAMRLVGMSFVGRSDMQTTADFDRAIEAATQLLNGDGLTTVEAEAQRDTLVQGYRWILVDEYQDIGPNEHGLVAAIAGRSLDDPDQRLSLFAVGDDDQNIYAFGGASVEYIRKFEADYSAKPAFLVQNYRSTRHIIEAANQVIAPAKERMKIAHAIEIDQGRRTAPKGGVLHSLDPVAQGRVQRLRVKGGSKDQAIAAVNELKRLSQLTPDWDWKRTAIIARQWKYLQPVRSYCEDLGIPVDMGNEDSLPLWRLRETQALVEFIRGRLGKMVSSDELCSFIAAHPSNEWWCMLQEAVKDLEIDIGDRSIPIDEVLEWLAEWLKETRQAPRGLMLLSAHAAKGLEFDHVVVLDGGWDQASKNEDPDAPRRLYYVAMTRAKQSLSLISNSGSQLFAKGGERGEILEREVFLDPSDLARCSRIYQSVSMRDVDLSYAGRLKPDDPVLSAISAASIGDRVSLIWRDKSWSIETDRGIQLARLSKAFSPPQGLKFERGEIHACISRTKGDVSPEWLHPLQRDAWEVIIPNLTFK</sequence>
<dbReference type="InterPro" id="IPR036397">
    <property type="entry name" value="RNaseH_sf"/>
</dbReference>
<evidence type="ECO:0000259" key="11">
    <source>
        <dbReference type="PROSITE" id="PS51192"/>
    </source>
</evidence>
<keyword evidence="5 10" id="KW-0067">ATP-binding</keyword>
<dbReference type="GO" id="GO:0005524">
    <property type="term" value="F:ATP binding"/>
    <property type="evidence" value="ECO:0007669"/>
    <property type="project" value="UniProtKB-UniRule"/>
</dbReference>
<feature type="binding site" evidence="10">
    <location>
        <begin position="1123"/>
        <end position="1130"/>
    </location>
    <ligand>
        <name>ATP</name>
        <dbReference type="ChEBI" id="CHEBI:30616"/>
    </ligand>
</feature>
<dbReference type="GO" id="GO:0043138">
    <property type="term" value="F:3'-5' DNA helicase activity"/>
    <property type="evidence" value="ECO:0007669"/>
    <property type="project" value="UniProtKB-EC"/>
</dbReference>
<dbReference type="EC" id="5.6.2.4" evidence="9"/>
<dbReference type="OrthoDB" id="9760034at2"/>
<dbReference type="PROSITE" id="PS51194">
    <property type="entry name" value="HELICASE_CTER"/>
    <property type="match status" value="1"/>
</dbReference>
<feature type="domain" description="UvrD-like helicase ATP-binding" evidence="13">
    <location>
        <begin position="1102"/>
        <end position="1318"/>
    </location>
</feature>
<dbReference type="Pfam" id="PF13245">
    <property type="entry name" value="AAA_19"/>
    <property type="match status" value="1"/>
</dbReference>
<gene>
    <name evidence="14" type="ORF">HHI_06579</name>
</gene>
<evidence type="ECO:0000256" key="2">
    <source>
        <dbReference type="ARBA" id="ARBA00022741"/>
    </source>
</evidence>
<dbReference type="SUPFAM" id="SSF53098">
    <property type="entry name" value="Ribonuclease H-like"/>
    <property type="match status" value="1"/>
</dbReference>
<dbReference type="GO" id="GO:0003677">
    <property type="term" value="F:DNA binding"/>
    <property type="evidence" value="ECO:0007669"/>
    <property type="project" value="UniProtKB-KW"/>
</dbReference>
<dbReference type="GO" id="GO:0006310">
    <property type="term" value="P:DNA recombination"/>
    <property type="evidence" value="ECO:0007669"/>
    <property type="project" value="InterPro"/>
</dbReference>
<dbReference type="GO" id="GO:0006281">
    <property type="term" value="P:DNA repair"/>
    <property type="evidence" value="ECO:0007669"/>
    <property type="project" value="TreeGrafter"/>
</dbReference>
<evidence type="ECO:0000256" key="5">
    <source>
        <dbReference type="ARBA" id="ARBA00022840"/>
    </source>
</evidence>
<dbReference type="InterPro" id="IPR012337">
    <property type="entry name" value="RNaseH-like_sf"/>
</dbReference>
<dbReference type="Gene3D" id="3.40.50.300">
    <property type="entry name" value="P-loop containing nucleotide triphosphate hydrolases"/>
    <property type="match status" value="5"/>
</dbReference>
<evidence type="ECO:0000256" key="10">
    <source>
        <dbReference type="PROSITE-ProRule" id="PRU00560"/>
    </source>
</evidence>
<keyword evidence="2 10" id="KW-0547">Nucleotide-binding</keyword>
<keyword evidence="7" id="KW-0413">Isomerase</keyword>
<dbReference type="PANTHER" id="PTHR13710">
    <property type="entry name" value="DNA HELICASE RECQ FAMILY MEMBER"/>
    <property type="match status" value="1"/>
</dbReference>
<comment type="catalytic activity">
    <reaction evidence="8">
        <text>Couples ATP hydrolysis with the unwinding of duplex DNA by translocating in the 3'-5' direction.</text>
        <dbReference type="EC" id="5.6.2.4"/>
    </reaction>
</comment>
<dbReference type="Gene3D" id="3.30.420.10">
    <property type="entry name" value="Ribonuclease H-like superfamily/Ribonuclease H"/>
    <property type="match status" value="1"/>
</dbReference>
<dbReference type="GO" id="GO:0043590">
    <property type="term" value="C:bacterial nucleoid"/>
    <property type="evidence" value="ECO:0007669"/>
    <property type="project" value="TreeGrafter"/>
</dbReference>
<dbReference type="GO" id="GO:0030894">
    <property type="term" value="C:replisome"/>
    <property type="evidence" value="ECO:0007669"/>
    <property type="project" value="TreeGrafter"/>
</dbReference>
<organism evidence="14 15">
    <name type="scientific">Hyphomonas hirschiana VP5</name>
    <dbReference type="NCBI Taxonomy" id="1280951"/>
    <lineage>
        <taxon>Bacteria</taxon>
        <taxon>Pseudomonadati</taxon>
        <taxon>Pseudomonadota</taxon>
        <taxon>Alphaproteobacteria</taxon>
        <taxon>Hyphomonadales</taxon>
        <taxon>Hyphomonadaceae</taxon>
        <taxon>Hyphomonas</taxon>
    </lineage>
</organism>
<dbReference type="GO" id="GO:0016787">
    <property type="term" value="F:hydrolase activity"/>
    <property type="evidence" value="ECO:0007669"/>
    <property type="project" value="UniProtKB-UniRule"/>
</dbReference>
<dbReference type="PANTHER" id="PTHR13710:SF105">
    <property type="entry name" value="ATP-DEPENDENT DNA HELICASE Q1"/>
    <property type="match status" value="1"/>
</dbReference>
<dbReference type="CDD" id="cd17932">
    <property type="entry name" value="DEXQc_UvrD"/>
    <property type="match status" value="1"/>
</dbReference>
<evidence type="ECO:0000256" key="4">
    <source>
        <dbReference type="ARBA" id="ARBA00022806"/>
    </source>
</evidence>
<evidence type="ECO:0000256" key="1">
    <source>
        <dbReference type="ARBA" id="ARBA00005446"/>
    </source>
</evidence>
<reference evidence="14 15" key="1">
    <citation type="submission" date="2013-04" db="EMBL/GenBank/DDBJ databases">
        <title>Hyphomonas hirschiana VP5 Genome Sequencing.</title>
        <authorList>
            <person name="Lai Q."/>
            <person name="Shao Z."/>
        </authorList>
    </citation>
    <scope>NUCLEOTIDE SEQUENCE [LARGE SCALE GENOMIC DNA]</scope>
    <source>
        <strain evidence="14 15">VP5</strain>
    </source>
</reference>
<dbReference type="Pfam" id="PF13361">
    <property type="entry name" value="UvrD_C"/>
    <property type="match status" value="1"/>
</dbReference>
<dbReference type="InterPro" id="IPR011545">
    <property type="entry name" value="DEAD/DEAH_box_helicase_dom"/>
</dbReference>
<dbReference type="Proteomes" id="UP000025061">
    <property type="component" value="Unassembled WGS sequence"/>
</dbReference>
<evidence type="ECO:0000256" key="6">
    <source>
        <dbReference type="ARBA" id="ARBA00023125"/>
    </source>
</evidence>